<accession>A0ABW0XIA8</accession>
<organism evidence="1 2">
    <name type="scientific">Kitasatospora misakiensis</name>
    <dbReference type="NCBI Taxonomy" id="67330"/>
    <lineage>
        <taxon>Bacteria</taxon>
        <taxon>Bacillati</taxon>
        <taxon>Actinomycetota</taxon>
        <taxon>Actinomycetes</taxon>
        <taxon>Kitasatosporales</taxon>
        <taxon>Streptomycetaceae</taxon>
        <taxon>Kitasatospora</taxon>
    </lineage>
</organism>
<protein>
    <submittedName>
        <fullName evidence="1">Uncharacterized protein</fullName>
    </submittedName>
</protein>
<evidence type="ECO:0000313" key="2">
    <source>
        <dbReference type="Proteomes" id="UP001595975"/>
    </source>
</evidence>
<evidence type="ECO:0000313" key="1">
    <source>
        <dbReference type="EMBL" id="MFC5668206.1"/>
    </source>
</evidence>
<dbReference type="EMBL" id="JBHSOF010000085">
    <property type="protein sequence ID" value="MFC5668206.1"/>
    <property type="molecule type" value="Genomic_DNA"/>
</dbReference>
<proteinExistence type="predicted"/>
<gene>
    <name evidence="1" type="ORF">ACFP3U_35240</name>
</gene>
<reference evidence="2" key="1">
    <citation type="journal article" date="2019" name="Int. J. Syst. Evol. Microbiol.">
        <title>The Global Catalogue of Microorganisms (GCM) 10K type strain sequencing project: providing services to taxonomists for standard genome sequencing and annotation.</title>
        <authorList>
            <consortium name="The Broad Institute Genomics Platform"/>
            <consortium name="The Broad Institute Genome Sequencing Center for Infectious Disease"/>
            <person name="Wu L."/>
            <person name="Ma J."/>
        </authorList>
    </citation>
    <scope>NUCLEOTIDE SEQUENCE [LARGE SCALE GENOMIC DNA]</scope>
    <source>
        <strain evidence="2">CGMCC 4.1437</strain>
    </source>
</reference>
<dbReference type="RefSeq" id="WP_380229849.1">
    <property type="nucleotide sequence ID" value="NZ_JBHSOF010000085.1"/>
</dbReference>
<keyword evidence="2" id="KW-1185">Reference proteome</keyword>
<comment type="caution">
    <text evidence="1">The sequence shown here is derived from an EMBL/GenBank/DDBJ whole genome shotgun (WGS) entry which is preliminary data.</text>
</comment>
<dbReference type="Proteomes" id="UP001595975">
    <property type="component" value="Unassembled WGS sequence"/>
</dbReference>
<name>A0ABW0XIA8_9ACTN</name>
<sequence>MTAHLDPLDEVLHTRRTFAEQGAERWERDLRREPRRWVAEFRVR</sequence>